<comment type="subcellular location">
    <subcellularLocation>
        <location evidence="5">Cell membrane</location>
        <topology evidence="5">Peripheral membrane protein</topology>
        <orientation evidence="5">Cytoplasmic side</orientation>
    </subcellularLocation>
    <text evidence="5">Localizes to the Z ring in an FtsZ-dependent manner. Targeted to the membrane through a conserved C-terminal amphipathic helix.</text>
</comment>
<dbReference type="NCBIfam" id="TIGR01174">
    <property type="entry name" value="ftsA"/>
    <property type="match status" value="1"/>
</dbReference>
<dbReference type="Gene3D" id="3.30.1490.110">
    <property type="match status" value="1"/>
</dbReference>
<dbReference type="GO" id="GO:0032153">
    <property type="term" value="C:cell division site"/>
    <property type="evidence" value="ECO:0007669"/>
    <property type="project" value="UniProtKB-UniRule"/>
</dbReference>
<accession>A0A2P2E2E9</accession>
<reference evidence="8 9" key="1">
    <citation type="submission" date="2018-02" db="EMBL/GenBank/DDBJ databases">
        <title>Novel Leptospira species isolated from soil and water in Japan.</title>
        <authorList>
            <person name="Nakao R."/>
            <person name="Masuzawa T."/>
        </authorList>
    </citation>
    <scope>NUCLEOTIDE SEQUENCE [LARGE SCALE GENOMIC DNA]</scope>
    <source>
        <strain evidence="8 9">YH101</strain>
    </source>
</reference>
<keyword evidence="9" id="KW-1185">Reference proteome</keyword>
<feature type="domain" description="SHS2" evidence="7">
    <location>
        <begin position="21"/>
        <end position="209"/>
    </location>
</feature>
<comment type="subunit">
    <text evidence="5">Self-interacts. Interacts with FtsZ.</text>
</comment>
<dbReference type="EMBL" id="BFBB01000008">
    <property type="protein sequence ID" value="GBF51058.1"/>
    <property type="molecule type" value="Genomic_DNA"/>
</dbReference>
<dbReference type="Pfam" id="PF02491">
    <property type="entry name" value="SHS2_FTSA"/>
    <property type="match status" value="1"/>
</dbReference>
<dbReference type="Pfam" id="PF14450">
    <property type="entry name" value="FtsA"/>
    <property type="match status" value="1"/>
</dbReference>
<dbReference type="HAMAP" id="MF_02033">
    <property type="entry name" value="FtsA"/>
    <property type="match status" value="1"/>
</dbReference>
<dbReference type="SUPFAM" id="SSF53067">
    <property type="entry name" value="Actin-like ATPase domain"/>
    <property type="match status" value="2"/>
</dbReference>
<dbReference type="PANTHER" id="PTHR32432">
    <property type="entry name" value="CELL DIVISION PROTEIN FTSA-RELATED"/>
    <property type="match status" value="1"/>
</dbReference>
<keyword evidence="3 5" id="KW-0472">Membrane</keyword>
<dbReference type="CDD" id="cd24048">
    <property type="entry name" value="ASKHA_NBD_FtsA"/>
    <property type="match status" value="1"/>
</dbReference>
<dbReference type="InterPro" id="IPR043129">
    <property type="entry name" value="ATPase_NBD"/>
</dbReference>
<dbReference type="SMART" id="SM00842">
    <property type="entry name" value="FtsA"/>
    <property type="match status" value="1"/>
</dbReference>
<evidence type="ECO:0000256" key="5">
    <source>
        <dbReference type="HAMAP-Rule" id="MF_02033"/>
    </source>
</evidence>
<sequence length="424" mass="45752">MKSIYGEKTLSIIDMDDAPIITALDLGSSLIKVVIGRLLSDYEIEIIGTGIYPSSGVKNGSIVNIETTTKSIVEAFGDAELMAGQEVSAVVVNVSGKSLHGFNERGIIAVTNKERIVTEYDIIRVVEAAQSVHVPNDQEVIHVLTKEFKVDDQINIKDPIGMTGVRLEAEVHIVSCGTTALTNIDRCIEQAGLVQLDRVMSSLASSEAVLTSGEKDLGTAVIDIGSGVADIIVYVDGGIAFSSVVPFGGFHITSDLSIGLKTTIESAEILKKRYGHTQIDAIDPTEKVEIPAISGRQARTIFRSELVEIMEPRVREILEMIDAELVRSGFKSALAGGVILTGGTSLLQGIDRLAEEIFRLSVGRAKPAGLTGLVEKISTPEYSTAVGLIKYASRLQNLEQKNIRAGSEQDGWMKKIKRWMENNL</sequence>
<keyword evidence="4 5" id="KW-0131">Cell cycle</keyword>
<protein>
    <recommendedName>
        <fullName evidence="5 6">Cell division protein FtsA</fullName>
    </recommendedName>
</protein>
<dbReference type="GO" id="GO:0043093">
    <property type="term" value="P:FtsZ-dependent cytokinesis"/>
    <property type="evidence" value="ECO:0007669"/>
    <property type="project" value="UniProtKB-UniRule"/>
</dbReference>
<gene>
    <name evidence="5 8" type="primary">ftsA</name>
    <name evidence="8" type="ORF">LPTSP4_25890</name>
</gene>
<name>A0A2P2E2E9_9LEPT</name>
<evidence type="ECO:0000313" key="9">
    <source>
        <dbReference type="Proteomes" id="UP000245133"/>
    </source>
</evidence>
<evidence type="ECO:0000256" key="6">
    <source>
        <dbReference type="PIRNR" id="PIRNR003101"/>
    </source>
</evidence>
<dbReference type="PANTHER" id="PTHR32432:SF4">
    <property type="entry name" value="CELL DIVISION PROTEIN FTSA"/>
    <property type="match status" value="1"/>
</dbReference>
<dbReference type="AlphaFoldDB" id="A0A2P2E2E9"/>
<dbReference type="Proteomes" id="UP000245133">
    <property type="component" value="Unassembled WGS sequence"/>
</dbReference>
<evidence type="ECO:0000256" key="2">
    <source>
        <dbReference type="ARBA" id="ARBA00022618"/>
    </source>
</evidence>
<keyword evidence="2 5" id="KW-0132">Cell division</keyword>
<comment type="caution">
    <text evidence="8">The sequence shown here is derived from an EMBL/GenBank/DDBJ whole genome shotgun (WGS) entry which is preliminary data.</text>
</comment>
<dbReference type="Gene3D" id="3.30.420.40">
    <property type="match status" value="1"/>
</dbReference>
<evidence type="ECO:0000256" key="3">
    <source>
        <dbReference type="ARBA" id="ARBA00023136"/>
    </source>
</evidence>
<dbReference type="InterPro" id="IPR020823">
    <property type="entry name" value="Cell_div_FtsA"/>
</dbReference>
<dbReference type="PIRSF" id="PIRSF003101">
    <property type="entry name" value="FtsA"/>
    <property type="match status" value="1"/>
</dbReference>
<dbReference type="InterPro" id="IPR050696">
    <property type="entry name" value="FtsA/MreB"/>
</dbReference>
<comment type="similarity">
    <text evidence="5 6">Belongs to the FtsA/MreB family.</text>
</comment>
<dbReference type="GO" id="GO:0009898">
    <property type="term" value="C:cytoplasmic side of plasma membrane"/>
    <property type="evidence" value="ECO:0007669"/>
    <property type="project" value="UniProtKB-UniRule"/>
</dbReference>
<evidence type="ECO:0000259" key="7">
    <source>
        <dbReference type="SMART" id="SM00842"/>
    </source>
</evidence>
<comment type="function">
    <text evidence="5 6">Cell division protein that is involved in the assembly of the Z ring. May serve as a membrane anchor for the Z ring.</text>
</comment>
<organism evidence="8 9">
    <name type="scientific">Leptospira ryugenii</name>
    <dbReference type="NCBI Taxonomy" id="1917863"/>
    <lineage>
        <taxon>Bacteria</taxon>
        <taxon>Pseudomonadati</taxon>
        <taxon>Spirochaetota</taxon>
        <taxon>Spirochaetia</taxon>
        <taxon>Leptospirales</taxon>
        <taxon>Leptospiraceae</taxon>
        <taxon>Leptospira</taxon>
    </lineage>
</organism>
<dbReference type="InterPro" id="IPR003494">
    <property type="entry name" value="SHS2_FtsA"/>
</dbReference>
<evidence type="ECO:0000313" key="8">
    <source>
        <dbReference type="EMBL" id="GBF51058.1"/>
    </source>
</evidence>
<proteinExistence type="inferred from homology"/>
<keyword evidence="1 5" id="KW-1003">Cell membrane</keyword>
<evidence type="ECO:0000256" key="4">
    <source>
        <dbReference type="ARBA" id="ARBA00023306"/>
    </source>
</evidence>
<evidence type="ECO:0000256" key="1">
    <source>
        <dbReference type="ARBA" id="ARBA00022475"/>
    </source>
</evidence>